<dbReference type="RefSeq" id="WP_193124329.1">
    <property type="nucleotide sequence ID" value="NZ_JADBGI010000028.1"/>
</dbReference>
<dbReference type="Proteomes" id="UP000806528">
    <property type="component" value="Unassembled WGS sequence"/>
</dbReference>
<protein>
    <submittedName>
        <fullName evidence="1">PQQ-binding-like beta-propeller repeat protein</fullName>
    </submittedName>
</protein>
<evidence type="ECO:0000313" key="2">
    <source>
        <dbReference type="Proteomes" id="UP000806528"/>
    </source>
</evidence>
<proteinExistence type="predicted"/>
<keyword evidence="2" id="KW-1185">Reference proteome</keyword>
<gene>
    <name evidence="1" type="ORF">IDM40_23985</name>
</gene>
<dbReference type="InterPro" id="IPR011047">
    <property type="entry name" value="Quinoprotein_ADH-like_sf"/>
</dbReference>
<comment type="caution">
    <text evidence="1">The sequence shown here is derived from an EMBL/GenBank/DDBJ whole genome shotgun (WGS) entry which is preliminary data.</text>
</comment>
<accession>A0ABR9PD27</accession>
<evidence type="ECO:0000313" key="1">
    <source>
        <dbReference type="EMBL" id="MBE3001733.1"/>
    </source>
</evidence>
<name>A0ABR9PD27_9ACTN</name>
<organism evidence="1 2">
    <name type="scientific">Nocardiopsis coralli</name>
    <dbReference type="NCBI Taxonomy" id="2772213"/>
    <lineage>
        <taxon>Bacteria</taxon>
        <taxon>Bacillati</taxon>
        <taxon>Actinomycetota</taxon>
        <taxon>Actinomycetes</taxon>
        <taxon>Streptosporangiales</taxon>
        <taxon>Nocardiopsidaceae</taxon>
        <taxon>Nocardiopsis</taxon>
    </lineage>
</organism>
<dbReference type="EMBL" id="JADBGI010000028">
    <property type="protein sequence ID" value="MBE3001733.1"/>
    <property type="molecule type" value="Genomic_DNA"/>
</dbReference>
<sequence>MGALVLSVLAMVQSGRIVPFPEVSQSPEWTAEGLPGEDVGGWWSDDRIVQISEGGLTAVATDDGEELWTLEPDTRVCGMAEEPSDGVGVVLLDGEHVDPDPRRTEEDPERSCDDVLAVDLDEGSELWRSGPLLEDGDPEERYLEELDVSVHESGVVVRVDGELQGFDLSGGSRSWSHEGFTVDGTPCPATDLLGKDGTHTMVAADCGAGDQISVHTVDAGDGEETSSFAFDRGPVEIDRDLASTTLLNADPVMVHLDLGHRRGPERDHDPDLTDDGFDDPHWEQVLVFDESGGLTWSRADTWGNVGDHIHDGPPLLFGEDRVHMRAGTACGGSVHTHDLSDGRELWETSWDGDDHAAVAVQDGQLLVIRGGGPSDDKCRFLTGPREWQFYVLDARTGEAEPLTRQMKDIERPEADQVWWQDGRVYFIEPTNWEEDPSTVVAL</sequence>
<dbReference type="InterPro" id="IPR015943">
    <property type="entry name" value="WD40/YVTN_repeat-like_dom_sf"/>
</dbReference>
<dbReference type="Gene3D" id="2.130.10.10">
    <property type="entry name" value="YVTN repeat-like/Quinoprotein amine dehydrogenase"/>
    <property type="match status" value="2"/>
</dbReference>
<dbReference type="SUPFAM" id="SSF50998">
    <property type="entry name" value="Quinoprotein alcohol dehydrogenase-like"/>
    <property type="match status" value="1"/>
</dbReference>
<reference evidence="1 2" key="1">
    <citation type="submission" date="2020-09" db="EMBL/GenBank/DDBJ databases">
        <title>Diversity and distribution of actinomycetes associated with coral in the coast of Hainan.</title>
        <authorList>
            <person name="Li F."/>
        </authorList>
    </citation>
    <scope>NUCLEOTIDE SEQUENCE [LARGE SCALE GENOMIC DNA]</scope>
    <source>
        <strain evidence="1 2">HNM0947</strain>
    </source>
</reference>